<feature type="region of interest" description="Disordered" evidence="1">
    <location>
        <begin position="21"/>
        <end position="41"/>
    </location>
</feature>
<dbReference type="EMBL" id="GGEC01050921">
    <property type="protein sequence ID" value="MBX31405.1"/>
    <property type="molecule type" value="Transcribed_RNA"/>
</dbReference>
<evidence type="ECO:0000313" key="2">
    <source>
        <dbReference type="EMBL" id="MBX31400.1"/>
    </source>
</evidence>
<proteinExistence type="predicted"/>
<reference evidence="3" key="1">
    <citation type="submission" date="2018-02" db="EMBL/GenBank/DDBJ databases">
        <title>Rhizophora mucronata_Transcriptome.</title>
        <authorList>
            <person name="Meera S.P."/>
            <person name="Sreeshan A."/>
            <person name="Augustine A."/>
        </authorList>
    </citation>
    <scope>NUCLEOTIDE SEQUENCE</scope>
    <source>
        <tissue evidence="3">Leaf</tissue>
    </source>
</reference>
<organism evidence="3">
    <name type="scientific">Rhizophora mucronata</name>
    <name type="common">Asiatic mangrove</name>
    <dbReference type="NCBI Taxonomy" id="61149"/>
    <lineage>
        <taxon>Eukaryota</taxon>
        <taxon>Viridiplantae</taxon>
        <taxon>Streptophyta</taxon>
        <taxon>Embryophyta</taxon>
        <taxon>Tracheophyta</taxon>
        <taxon>Spermatophyta</taxon>
        <taxon>Magnoliopsida</taxon>
        <taxon>eudicotyledons</taxon>
        <taxon>Gunneridae</taxon>
        <taxon>Pentapetalae</taxon>
        <taxon>rosids</taxon>
        <taxon>fabids</taxon>
        <taxon>Malpighiales</taxon>
        <taxon>Rhizophoraceae</taxon>
        <taxon>Rhizophora</taxon>
    </lineage>
</organism>
<name>A0A2P2MMH7_RHIMU</name>
<dbReference type="AlphaFoldDB" id="A0A2P2MMH7"/>
<accession>A0A2P2MMH7</accession>
<evidence type="ECO:0000313" key="3">
    <source>
        <dbReference type="EMBL" id="MBX31402.1"/>
    </source>
</evidence>
<dbReference type="EMBL" id="GGEC01050916">
    <property type="protein sequence ID" value="MBX31400.1"/>
    <property type="molecule type" value="Transcribed_RNA"/>
</dbReference>
<protein>
    <submittedName>
        <fullName evidence="2">Uncharacterized protein LOC8285801</fullName>
    </submittedName>
</protein>
<evidence type="ECO:0000256" key="1">
    <source>
        <dbReference type="SAM" id="MobiDB-lite"/>
    </source>
</evidence>
<dbReference type="EMBL" id="GGEC01050918">
    <property type="protein sequence ID" value="MBX31402.1"/>
    <property type="molecule type" value="Transcribed_RNA"/>
</dbReference>
<sequence>MFSLGSVPICPSAALGRVRSNTSSTKSQFFTSSSAKLSKDRNKWDGTALQFCPHSSTTRDLKPERKLAGKCSLCQLSFNSRKSEIFRRSMP</sequence>
<feature type="compositionally biased region" description="Low complexity" evidence="1">
    <location>
        <begin position="21"/>
        <end position="34"/>
    </location>
</feature>